<dbReference type="GO" id="GO:0016020">
    <property type="term" value="C:membrane"/>
    <property type="evidence" value="ECO:0007669"/>
    <property type="project" value="InterPro"/>
</dbReference>
<dbReference type="AlphaFoldDB" id="A0A2H3JE92"/>
<dbReference type="InterPro" id="IPR027417">
    <property type="entry name" value="P-loop_NTPase"/>
</dbReference>
<keyword evidence="8" id="KW-1185">Reference proteome</keyword>
<dbReference type="PROSITE" id="PS50893">
    <property type="entry name" value="ABC_TRANSPORTER_2"/>
    <property type="match status" value="1"/>
</dbReference>
<evidence type="ECO:0000256" key="2">
    <source>
        <dbReference type="ARBA" id="ARBA00022737"/>
    </source>
</evidence>
<dbReference type="Gene3D" id="3.40.50.300">
    <property type="entry name" value="P-loop containing nucleotide triphosphate hydrolases"/>
    <property type="match status" value="2"/>
</dbReference>
<evidence type="ECO:0000313" key="8">
    <source>
        <dbReference type="Proteomes" id="UP000218811"/>
    </source>
</evidence>
<protein>
    <submittedName>
        <fullName evidence="7">Nucleoside triphosphate hydrolase protein</fullName>
    </submittedName>
</protein>
<reference evidence="7 8" key="1">
    <citation type="journal article" date="2012" name="Science">
        <title>The Paleozoic origin of enzymatic lignin decomposition reconstructed from 31 fungal genomes.</title>
        <authorList>
            <person name="Floudas D."/>
            <person name="Binder M."/>
            <person name="Riley R."/>
            <person name="Barry K."/>
            <person name="Blanchette R.A."/>
            <person name="Henrissat B."/>
            <person name="Martinez A.T."/>
            <person name="Otillar R."/>
            <person name="Spatafora J.W."/>
            <person name="Yadav J.S."/>
            <person name="Aerts A."/>
            <person name="Benoit I."/>
            <person name="Boyd A."/>
            <person name="Carlson A."/>
            <person name="Copeland A."/>
            <person name="Coutinho P.M."/>
            <person name="de Vries R.P."/>
            <person name="Ferreira P."/>
            <person name="Findley K."/>
            <person name="Foster B."/>
            <person name="Gaskell J."/>
            <person name="Glotzer D."/>
            <person name="Gorecki P."/>
            <person name="Heitman J."/>
            <person name="Hesse C."/>
            <person name="Hori C."/>
            <person name="Igarashi K."/>
            <person name="Jurgens J.A."/>
            <person name="Kallen N."/>
            <person name="Kersten P."/>
            <person name="Kohler A."/>
            <person name="Kuees U."/>
            <person name="Kumar T.K.A."/>
            <person name="Kuo A."/>
            <person name="LaButti K."/>
            <person name="Larrondo L.F."/>
            <person name="Lindquist E."/>
            <person name="Ling A."/>
            <person name="Lombard V."/>
            <person name="Lucas S."/>
            <person name="Lundell T."/>
            <person name="Martin R."/>
            <person name="McLaughlin D.J."/>
            <person name="Morgenstern I."/>
            <person name="Morin E."/>
            <person name="Murat C."/>
            <person name="Nagy L.G."/>
            <person name="Nolan M."/>
            <person name="Ohm R.A."/>
            <person name="Patyshakuliyeva A."/>
            <person name="Rokas A."/>
            <person name="Ruiz-Duenas F.J."/>
            <person name="Sabat G."/>
            <person name="Salamov A."/>
            <person name="Samejima M."/>
            <person name="Schmutz J."/>
            <person name="Slot J.C."/>
            <person name="St John F."/>
            <person name="Stenlid J."/>
            <person name="Sun H."/>
            <person name="Sun S."/>
            <person name="Syed K."/>
            <person name="Tsang A."/>
            <person name="Wiebenga A."/>
            <person name="Young D."/>
            <person name="Pisabarro A."/>
            <person name="Eastwood D.C."/>
            <person name="Martin F."/>
            <person name="Cullen D."/>
            <person name="Grigoriev I.V."/>
            <person name="Hibbett D.S."/>
        </authorList>
    </citation>
    <scope>NUCLEOTIDE SEQUENCE [LARGE SCALE GENOMIC DNA]</scope>
    <source>
        <strain evidence="7 8">MD-104</strain>
    </source>
</reference>
<evidence type="ECO:0000313" key="7">
    <source>
        <dbReference type="EMBL" id="PCH39865.1"/>
    </source>
</evidence>
<dbReference type="PANTHER" id="PTHR19229">
    <property type="entry name" value="ATP-BINDING CASSETTE TRANSPORTER SUBFAMILY A ABCA"/>
    <property type="match status" value="1"/>
</dbReference>
<evidence type="ECO:0000256" key="3">
    <source>
        <dbReference type="ARBA" id="ARBA00022741"/>
    </source>
</evidence>
<dbReference type="GO" id="GO:0005524">
    <property type="term" value="F:ATP binding"/>
    <property type="evidence" value="ECO:0007669"/>
    <property type="project" value="UniProtKB-KW"/>
</dbReference>
<gene>
    <name evidence="7" type="ORF">WOLCODRAFT_131100</name>
</gene>
<accession>A0A2H3JE92</accession>
<dbReference type="InterPro" id="IPR026082">
    <property type="entry name" value="ABCA"/>
</dbReference>
<organism evidence="7 8">
    <name type="scientific">Wolfiporia cocos (strain MD-104)</name>
    <name type="common">Brown rot fungus</name>
    <dbReference type="NCBI Taxonomy" id="742152"/>
    <lineage>
        <taxon>Eukaryota</taxon>
        <taxon>Fungi</taxon>
        <taxon>Dikarya</taxon>
        <taxon>Basidiomycota</taxon>
        <taxon>Agaricomycotina</taxon>
        <taxon>Agaricomycetes</taxon>
        <taxon>Polyporales</taxon>
        <taxon>Phaeolaceae</taxon>
        <taxon>Wolfiporia</taxon>
    </lineage>
</organism>
<dbReference type="Pfam" id="PF00005">
    <property type="entry name" value="ABC_tran"/>
    <property type="match status" value="1"/>
</dbReference>
<dbReference type="InterPro" id="IPR003593">
    <property type="entry name" value="AAA+_ATPase"/>
</dbReference>
<dbReference type="SUPFAM" id="SSF52540">
    <property type="entry name" value="P-loop containing nucleoside triphosphate hydrolases"/>
    <property type="match status" value="1"/>
</dbReference>
<proteinExistence type="predicted"/>
<name>A0A2H3JE92_WOLCO</name>
<keyword evidence="5" id="KW-0472">Membrane</keyword>
<keyword evidence="5" id="KW-1133">Transmembrane helix</keyword>
<dbReference type="STRING" id="742152.A0A2H3JE92"/>
<keyword evidence="7" id="KW-0378">Hydrolase</keyword>
<dbReference type="OrthoDB" id="8061355at2759"/>
<evidence type="ECO:0000256" key="4">
    <source>
        <dbReference type="ARBA" id="ARBA00022840"/>
    </source>
</evidence>
<evidence type="ECO:0000256" key="1">
    <source>
        <dbReference type="ARBA" id="ARBA00022448"/>
    </source>
</evidence>
<keyword evidence="3" id="KW-0547">Nucleotide-binding</keyword>
<evidence type="ECO:0000259" key="6">
    <source>
        <dbReference type="PROSITE" id="PS50893"/>
    </source>
</evidence>
<sequence>MGVVTVVADLSLDIPKTGIYVLLGSNGTGRSTTISILAGLLGCTWGTVMFKGRVERPLLGMIGLVPQKNVLFPELTCYQTLCVWWAIKLMSELVIDYNTNVLSGGQKHKLQLAIDLMGGSKFLLVDECTSSVDPLSCRALWRTLTSVRHDRTVVFTTHFLDEADLLADTIAVLAAPGACASLLDRIRPLAPSTYVMSSSPSEVSYHLKSKDPSTVHGVLKIFEADKEEDLLVSYSVLSTKTMLISEPGSQLFPVLSRGNAPALELTNGRRRSPLSQAFTIFHKRVLIARRSWLTPLLALLVAIAGSCAPLFFIAGRSLQSFSRFPASSV</sequence>
<dbReference type="EMBL" id="KB468053">
    <property type="protein sequence ID" value="PCH39865.1"/>
    <property type="molecule type" value="Genomic_DNA"/>
</dbReference>
<dbReference type="PANTHER" id="PTHR19229:SF36">
    <property type="entry name" value="ATP-BINDING CASSETTE SUB-FAMILY A MEMBER 2"/>
    <property type="match status" value="1"/>
</dbReference>
<dbReference type="GO" id="GO:0005319">
    <property type="term" value="F:lipid transporter activity"/>
    <property type="evidence" value="ECO:0007669"/>
    <property type="project" value="TreeGrafter"/>
</dbReference>
<feature type="domain" description="ABC transporter" evidence="6">
    <location>
        <begin position="1"/>
        <end position="200"/>
    </location>
</feature>
<dbReference type="SMART" id="SM00382">
    <property type="entry name" value="AAA"/>
    <property type="match status" value="1"/>
</dbReference>
<keyword evidence="1" id="KW-0813">Transport</keyword>
<keyword evidence="2" id="KW-0677">Repeat</keyword>
<dbReference type="InterPro" id="IPR003439">
    <property type="entry name" value="ABC_transporter-like_ATP-bd"/>
</dbReference>
<feature type="transmembrane region" description="Helical" evidence="5">
    <location>
        <begin position="292"/>
        <end position="314"/>
    </location>
</feature>
<dbReference type="GO" id="GO:0016887">
    <property type="term" value="F:ATP hydrolysis activity"/>
    <property type="evidence" value="ECO:0007669"/>
    <property type="project" value="InterPro"/>
</dbReference>
<keyword evidence="4" id="KW-0067">ATP-binding</keyword>
<keyword evidence="5" id="KW-0812">Transmembrane</keyword>
<dbReference type="Proteomes" id="UP000218811">
    <property type="component" value="Unassembled WGS sequence"/>
</dbReference>
<evidence type="ECO:0000256" key="5">
    <source>
        <dbReference type="SAM" id="Phobius"/>
    </source>
</evidence>
<dbReference type="GO" id="GO:0140359">
    <property type="term" value="F:ABC-type transporter activity"/>
    <property type="evidence" value="ECO:0007669"/>
    <property type="project" value="InterPro"/>
</dbReference>
<dbReference type="OMA" id="VCEEPQI"/>